<sequence length="26" mass="2845">MYLACLSTSSSNDKLAFDVGLQEHSQ</sequence>
<feature type="non-terminal residue" evidence="1">
    <location>
        <position position="1"/>
    </location>
</feature>
<accession>A0A8J2KX65</accession>
<organism evidence="1 2">
    <name type="scientific">Allacma fusca</name>
    <dbReference type="NCBI Taxonomy" id="39272"/>
    <lineage>
        <taxon>Eukaryota</taxon>
        <taxon>Metazoa</taxon>
        <taxon>Ecdysozoa</taxon>
        <taxon>Arthropoda</taxon>
        <taxon>Hexapoda</taxon>
        <taxon>Collembola</taxon>
        <taxon>Symphypleona</taxon>
        <taxon>Sminthuridae</taxon>
        <taxon>Allacma</taxon>
    </lineage>
</organism>
<comment type="caution">
    <text evidence="1">The sequence shown here is derived from an EMBL/GenBank/DDBJ whole genome shotgun (WGS) entry which is preliminary data.</text>
</comment>
<gene>
    <name evidence="1" type="ORF">AFUS01_LOCUS33416</name>
</gene>
<evidence type="ECO:0000313" key="2">
    <source>
        <dbReference type="Proteomes" id="UP000708208"/>
    </source>
</evidence>
<dbReference type="EMBL" id="CAJVCH010528704">
    <property type="protein sequence ID" value="CAG7823186.1"/>
    <property type="molecule type" value="Genomic_DNA"/>
</dbReference>
<protein>
    <submittedName>
        <fullName evidence="1">Uncharacterized protein</fullName>
    </submittedName>
</protein>
<dbReference type="Proteomes" id="UP000708208">
    <property type="component" value="Unassembled WGS sequence"/>
</dbReference>
<evidence type="ECO:0000313" key="1">
    <source>
        <dbReference type="EMBL" id="CAG7823186.1"/>
    </source>
</evidence>
<reference evidence="1" key="1">
    <citation type="submission" date="2021-06" db="EMBL/GenBank/DDBJ databases">
        <authorList>
            <person name="Hodson N. C."/>
            <person name="Mongue J. A."/>
            <person name="Jaron S. K."/>
        </authorList>
    </citation>
    <scope>NUCLEOTIDE SEQUENCE</scope>
</reference>
<keyword evidence="2" id="KW-1185">Reference proteome</keyword>
<proteinExistence type="predicted"/>
<dbReference type="AlphaFoldDB" id="A0A8J2KX65"/>
<name>A0A8J2KX65_9HEXA</name>